<comment type="catalytic activity">
    <reaction evidence="1">
        <text>S-ubiquitinyl-[E2 ubiquitin-conjugating enzyme]-L-cysteine + [acceptor protein]-L-lysine = [E2 ubiquitin-conjugating enzyme]-L-cysteine + N(6)-ubiquitinyl-[acceptor protein]-L-lysine.</text>
        <dbReference type="EC" id="2.3.2.26"/>
    </reaction>
</comment>
<evidence type="ECO:0000256" key="6">
    <source>
        <dbReference type="ARBA" id="ARBA00061247"/>
    </source>
</evidence>
<dbReference type="FunFam" id="3.30.2160.10:FF:000002">
    <property type="entry name" value="Putative Ubiquitin-protein ligase E3C"/>
    <property type="match status" value="1"/>
</dbReference>
<evidence type="ECO:0000256" key="1">
    <source>
        <dbReference type="ARBA" id="ARBA00000885"/>
    </source>
</evidence>
<feature type="active site" description="Glycyl thioester intermediate" evidence="7">
    <location>
        <position position="365"/>
    </location>
</feature>
<gene>
    <name evidence="9" type="ORF">MICPUCDRAFT_19835</name>
</gene>
<dbReference type="OMA" id="PPFCVHR"/>
<dbReference type="PANTHER" id="PTHR45700">
    <property type="entry name" value="UBIQUITIN-PROTEIN LIGASE E3C"/>
    <property type="match status" value="1"/>
</dbReference>
<dbReference type="GO" id="GO:0061630">
    <property type="term" value="F:ubiquitin protein ligase activity"/>
    <property type="evidence" value="ECO:0007669"/>
    <property type="project" value="UniProtKB-EC"/>
</dbReference>
<dbReference type="InterPro" id="IPR035983">
    <property type="entry name" value="Hect_E3_ubiquitin_ligase"/>
</dbReference>
<dbReference type="Gene3D" id="3.30.2160.10">
    <property type="entry name" value="Hect, E3 ligase catalytic domain"/>
    <property type="match status" value="1"/>
</dbReference>
<dbReference type="Gene3D" id="3.30.2410.10">
    <property type="entry name" value="Hect, E3 ligase catalytic domain"/>
    <property type="match status" value="1"/>
</dbReference>
<dbReference type="GeneID" id="9686406"/>
<dbReference type="InterPro" id="IPR044611">
    <property type="entry name" value="E3A/B/C-like"/>
</dbReference>
<dbReference type="EMBL" id="GG663743">
    <property type="protein sequence ID" value="EEH54882.1"/>
    <property type="molecule type" value="Genomic_DNA"/>
</dbReference>
<dbReference type="EC" id="2.3.2.26" evidence="2"/>
<dbReference type="Pfam" id="PF00632">
    <property type="entry name" value="HECT"/>
    <property type="match status" value="1"/>
</dbReference>
<keyword evidence="10" id="KW-1185">Reference proteome</keyword>
<dbReference type="PANTHER" id="PTHR45700:SF2">
    <property type="entry name" value="UBIQUITIN-PROTEIN LIGASE E3C"/>
    <property type="match status" value="1"/>
</dbReference>
<dbReference type="InterPro" id="IPR000569">
    <property type="entry name" value="HECT_dom"/>
</dbReference>
<evidence type="ECO:0000256" key="7">
    <source>
        <dbReference type="PROSITE-ProRule" id="PRU00104"/>
    </source>
</evidence>
<dbReference type="SMART" id="SM00119">
    <property type="entry name" value="HECTc"/>
    <property type="match status" value="1"/>
</dbReference>
<dbReference type="Gene3D" id="3.90.1750.10">
    <property type="entry name" value="Hect, E3 ligase catalytic domains"/>
    <property type="match status" value="1"/>
</dbReference>
<keyword evidence="3" id="KW-0808">Transferase</keyword>
<dbReference type="AlphaFoldDB" id="C1MZJ9"/>
<name>C1MZJ9_MICPC</name>
<dbReference type="SUPFAM" id="SSF56204">
    <property type="entry name" value="Hect, E3 ligase catalytic domain"/>
    <property type="match status" value="1"/>
</dbReference>
<dbReference type="OrthoDB" id="8068875at2759"/>
<evidence type="ECO:0000256" key="3">
    <source>
        <dbReference type="ARBA" id="ARBA00022679"/>
    </source>
</evidence>
<evidence type="ECO:0000313" key="10">
    <source>
        <dbReference type="Proteomes" id="UP000001876"/>
    </source>
</evidence>
<organism evidence="10">
    <name type="scientific">Micromonas pusilla (strain CCMP1545)</name>
    <name type="common">Picoplanktonic green alga</name>
    <dbReference type="NCBI Taxonomy" id="564608"/>
    <lineage>
        <taxon>Eukaryota</taxon>
        <taxon>Viridiplantae</taxon>
        <taxon>Chlorophyta</taxon>
        <taxon>Mamiellophyceae</taxon>
        <taxon>Mamiellales</taxon>
        <taxon>Mamiellaceae</taxon>
        <taxon>Micromonas</taxon>
    </lineage>
</organism>
<protein>
    <recommendedName>
        <fullName evidence="2">HECT-type E3 ubiquitin transferase</fullName>
        <ecNumber evidence="2">2.3.2.26</ecNumber>
    </recommendedName>
</protein>
<reference evidence="9 10" key="1">
    <citation type="journal article" date="2009" name="Science">
        <title>Green evolution and dynamic adaptations revealed by genomes of the marine picoeukaryotes Micromonas.</title>
        <authorList>
            <person name="Worden A.Z."/>
            <person name="Lee J.H."/>
            <person name="Mock T."/>
            <person name="Rouze P."/>
            <person name="Simmons M.P."/>
            <person name="Aerts A.L."/>
            <person name="Allen A.E."/>
            <person name="Cuvelier M.L."/>
            <person name="Derelle E."/>
            <person name="Everett M.V."/>
            <person name="Foulon E."/>
            <person name="Grimwood J."/>
            <person name="Gundlach H."/>
            <person name="Henrissat B."/>
            <person name="Napoli C."/>
            <person name="McDonald S.M."/>
            <person name="Parker M.S."/>
            <person name="Rombauts S."/>
            <person name="Salamov A."/>
            <person name="Von Dassow P."/>
            <person name="Badger J.H."/>
            <person name="Coutinho P.M."/>
            <person name="Demir E."/>
            <person name="Dubchak I."/>
            <person name="Gentemann C."/>
            <person name="Eikrem W."/>
            <person name="Gready J.E."/>
            <person name="John U."/>
            <person name="Lanier W."/>
            <person name="Lindquist E.A."/>
            <person name="Lucas S."/>
            <person name="Mayer K.F."/>
            <person name="Moreau H."/>
            <person name="Not F."/>
            <person name="Otillar R."/>
            <person name="Panaud O."/>
            <person name="Pangilinan J."/>
            <person name="Paulsen I."/>
            <person name="Piegu B."/>
            <person name="Poliakov A."/>
            <person name="Robbens S."/>
            <person name="Schmutz J."/>
            <person name="Toulza E."/>
            <person name="Wyss T."/>
            <person name="Zelensky A."/>
            <person name="Zhou K."/>
            <person name="Armbrust E.V."/>
            <person name="Bhattacharya D."/>
            <person name="Goodenough U.W."/>
            <person name="Van de Peer Y."/>
            <person name="Grigoriev I.V."/>
        </authorList>
    </citation>
    <scope>NUCLEOTIDE SEQUENCE [LARGE SCALE GENOMIC DNA]</scope>
    <source>
        <strain evidence="9 10">CCMP1545</strain>
    </source>
</reference>
<comment type="function">
    <text evidence="5">Probable E3 ubiquitin-protein ligase which mediates ubiquitination and subsequent proteasomal degradation of target proteins.</text>
</comment>
<evidence type="ECO:0000313" key="9">
    <source>
        <dbReference type="EMBL" id="EEH54882.1"/>
    </source>
</evidence>
<dbReference type="KEGG" id="mpp:MICPUCDRAFT_19835"/>
<accession>C1MZJ9</accession>
<dbReference type="CDD" id="cd00078">
    <property type="entry name" value="HECTc"/>
    <property type="match status" value="1"/>
</dbReference>
<dbReference type="eggNOG" id="KOG0942">
    <property type="taxonomic scope" value="Eukaryota"/>
</dbReference>
<evidence type="ECO:0000259" key="8">
    <source>
        <dbReference type="PROSITE" id="PS50237"/>
    </source>
</evidence>
<feature type="domain" description="HECT" evidence="8">
    <location>
        <begin position="48"/>
        <end position="397"/>
    </location>
</feature>
<comment type="similarity">
    <text evidence="6">Belongs to the UPL family.</text>
</comment>
<dbReference type="PROSITE" id="PS50237">
    <property type="entry name" value="HECT"/>
    <property type="match status" value="1"/>
</dbReference>
<evidence type="ECO:0000256" key="2">
    <source>
        <dbReference type="ARBA" id="ARBA00012485"/>
    </source>
</evidence>
<sequence>MEAFGFTPEHHIQVTRGRVFADALDALGPAALKHENRRWRDDHVGERPPGSLKGVVRVNFVNEHGVEEAGVDGGGLFKDFLSALIEEAFDPKVGLFVETPDRTLYPNPASWKHAGADHLRKLEFLGAMLGKAVYEGILVDLPLAGFFLAKLRDGRPPELNDLATLDPELYHHLLSLKRLPARDVEDLFLHFTASDPDGVGGDVDLIPGGSEIRVDGENRGRYVHLLAHHLMHARIRRQSKAFVDGFRGLIEPSWLRVFAPAELRLLISGAGGKIDIDDLARSATYSGGYTADHPTVTALWDALRECREEDQRAFLKFVTACPNTPLLGFSQLMPPFCVHRSGMSSGSRASEDTADLARLPTAATCMNLLKLPPYKTKDAVKEKLLYAVTSGSGFDLS</sequence>
<dbReference type="FunFam" id="3.30.2410.10:FF:000011">
    <property type="entry name" value="Putative Ubiquitin-protein ligase E3C"/>
    <property type="match status" value="1"/>
</dbReference>
<keyword evidence="4 7" id="KW-0833">Ubl conjugation pathway</keyword>
<proteinExistence type="inferred from homology"/>
<evidence type="ECO:0000256" key="4">
    <source>
        <dbReference type="ARBA" id="ARBA00022786"/>
    </source>
</evidence>
<evidence type="ECO:0000256" key="5">
    <source>
        <dbReference type="ARBA" id="ARBA00057703"/>
    </source>
</evidence>
<dbReference type="GO" id="GO:0006511">
    <property type="term" value="P:ubiquitin-dependent protein catabolic process"/>
    <property type="evidence" value="ECO:0007669"/>
    <property type="project" value="TreeGrafter"/>
</dbReference>
<dbReference type="GO" id="GO:0000209">
    <property type="term" value="P:protein polyubiquitination"/>
    <property type="evidence" value="ECO:0007669"/>
    <property type="project" value="InterPro"/>
</dbReference>
<dbReference type="Proteomes" id="UP000001876">
    <property type="component" value="Unassembled WGS sequence"/>
</dbReference>
<dbReference type="STRING" id="564608.C1MZJ9"/>
<dbReference type="RefSeq" id="XP_003061232.1">
    <property type="nucleotide sequence ID" value="XM_003061186.1"/>
</dbReference>